<dbReference type="Proteomes" id="UP000198765">
    <property type="component" value="Chromosome I"/>
</dbReference>
<keyword evidence="2" id="KW-1185">Reference proteome</keyword>
<proteinExistence type="predicted"/>
<organism evidence="1 2">
    <name type="scientific">Micromonospora narathiwatensis</name>
    <dbReference type="NCBI Taxonomy" id="299146"/>
    <lineage>
        <taxon>Bacteria</taxon>
        <taxon>Bacillati</taxon>
        <taxon>Actinomycetota</taxon>
        <taxon>Actinomycetes</taxon>
        <taxon>Micromonosporales</taxon>
        <taxon>Micromonosporaceae</taxon>
        <taxon>Micromonospora</taxon>
    </lineage>
</organism>
<name>A0A1A9A5J9_9ACTN</name>
<gene>
    <name evidence="1" type="ORF">GA0070621_4170</name>
</gene>
<accession>A0A1A9A5J9</accession>
<evidence type="ECO:0000313" key="1">
    <source>
        <dbReference type="EMBL" id="SBT51736.1"/>
    </source>
</evidence>
<dbReference type="EMBL" id="LT594324">
    <property type="protein sequence ID" value="SBT51736.1"/>
    <property type="molecule type" value="Genomic_DNA"/>
</dbReference>
<dbReference type="PATRIC" id="fig|299146.4.peg.4315"/>
<evidence type="ECO:0000313" key="2">
    <source>
        <dbReference type="Proteomes" id="UP000198765"/>
    </source>
</evidence>
<dbReference type="AlphaFoldDB" id="A0A1A9A5J9"/>
<dbReference type="RefSeq" id="WP_167667098.1">
    <property type="nucleotide sequence ID" value="NZ_LT594324.1"/>
</dbReference>
<sequence>MPVTVRYGNDAPSFHLDVEAALPAGVAVHHIEPQDMPSFPDWFTVPGGRFMPGEERTVDVILSAPTGTPAGVLGTGSYTVTGNYCYCAPVEDVNPADNTTSFTVRAAG</sequence>
<reference evidence="1 2" key="1">
    <citation type="submission" date="2016-06" db="EMBL/GenBank/DDBJ databases">
        <authorList>
            <person name="Kjaerup R.B."/>
            <person name="Dalgaard T.S."/>
            <person name="Juul-Madsen H.R."/>
        </authorList>
    </citation>
    <scope>NUCLEOTIDE SEQUENCE [LARGE SCALE GENOMIC DNA]</scope>
    <source>
        <strain evidence="1 2">DSM 45248</strain>
    </source>
</reference>
<protein>
    <submittedName>
        <fullName evidence="1">Uncharacterized protein</fullName>
    </submittedName>
</protein>